<dbReference type="AlphaFoldDB" id="A0A926Y2U6"/>
<feature type="domain" description="PNPLA" evidence="3">
    <location>
        <begin position="46"/>
        <end position="281"/>
    </location>
</feature>
<keyword evidence="2" id="KW-0472">Membrane</keyword>
<dbReference type="PANTHER" id="PTHR10728:SF40">
    <property type="entry name" value="PATATIN FAMILY PROTEIN"/>
    <property type="match status" value="1"/>
</dbReference>
<dbReference type="Proteomes" id="UP000598820">
    <property type="component" value="Unassembled WGS sequence"/>
</dbReference>
<evidence type="ECO:0000256" key="1">
    <source>
        <dbReference type="ARBA" id="ARBA00023098"/>
    </source>
</evidence>
<proteinExistence type="predicted"/>
<name>A0A926Y2U6_9BACT</name>
<dbReference type="RefSeq" id="WP_190888657.1">
    <property type="nucleotide sequence ID" value="NZ_JACWZY010000017.1"/>
</dbReference>
<dbReference type="SUPFAM" id="SSF52151">
    <property type="entry name" value="FabD/lysophospholipase-like"/>
    <property type="match status" value="1"/>
</dbReference>
<keyword evidence="1" id="KW-0443">Lipid metabolism</keyword>
<dbReference type="Pfam" id="PF01734">
    <property type="entry name" value="Patatin"/>
    <property type="match status" value="1"/>
</dbReference>
<sequence length="618" mass="69824">MNASSDPHPATPAKPVNIAFFELNPEKPIYRLFPKQPFTNIAIAASGGGFRAAAYLLGTLSYLYHLQFRGEPLLKQVTYIASASGGSLASAFYRHSLHKGQSFGEYFKTTHNFLNGTETLKEVAVLLANDKEWTTGGKRRNLINAFARVYDQKLDGLTLGDIFPDDPAIPVREMCFNTTEFYRGLWFRFQTHQTGLTNTIGNKFLMFKRESIATAKKIKIGDIIAASSCFPAGFEPMRFPEDFSHATLPREELQAAIKSLEPPGEEPQMVGLMDGGIVDNQAIASMLQADLRRSKRPGACFNLAIITDVSNQYIPPFVPKQLTSDGPGWQGKSIANVWKLFQAGLSMGIFISIIGLLLFAACLLMVIFAPQVWMQITGALFVLPMLILSALGFAIDRLFEKARHWPGKLREILVAKAPLLDDHDIWSMLKFFARLPFGTIAGMLTDRIGTVVILASDLFLKRIRRADYQQLYEDHAWRFRLTSNFIYDLSTGNKENRDFQNQKGVKPGEKDWRGNDVDRLTPSTELSDVAEKARLMDTTLWFDKDHQKRLGDVTATGQFTTCYNLIQYLYRLQLQTDTYAQLSDDVKQSIEELRTQLLADWDRFQADPCWLYNQVNRN</sequence>
<dbReference type="GO" id="GO:0005829">
    <property type="term" value="C:cytosol"/>
    <property type="evidence" value="ECO:0007669"/>
    <property type="project" value="TreeGrafter"/>
</dbReference>
<feature type="transmembrane region" description="Helical" evidence="2">
    <location>
        <begin position="340"/>
        <end position="367"/>
    </location>
</feature>
<keyword evidence="2" id="KW-0812">Transmembrane</keyword>
<organism evidence="4 5">
    <name type="scientific">Spirosoma profusum</name>
    <dbReference type="NCBI Taxonomy" id="2771354"/>
    <lineage>
        <taxon>Bacteria</taxon>
        <taxon>Pseudomonadati</taxon>
        <taxon>Bacteroidota</taxon>
        <taxon>Cytophagia</taxon>
        <taxon>Cytophagales</taxon>
        <taxon>Cytophagaceae</taxon>
        <taxon>Spirosoma</taxon>
    </lineage>
</organism>
<evidence type="ECO:0000313" key="4">
    <source>
        <dbReference type="EMBL" id="MBD2702813.1"/>
    </source>
</evidence>
<dbReference type="InterPro" id="IPR016035">
    <property type="entry name" value="Acyl_Trfase/lysoPLipase"/>
</dbReference>
<evidence type="ECO:0000259" key="3">
    <source>
        <dbReference type="Pfam" id="PF01734"/>
    </source>
</evidence>
<protein>
    <submittedName>
        <fullName evidence="4">Patatin-like phospholipase family protein</fullName>
    </submittedName>
</protein>
<comment type="caution">
    <text evidence="4">The sequence shown here is derived from an EMBL/GenBank/DDBJ whole genome shotgun (WGS) entry which is preliminary data.</text>
</comment>
<accession>A0A926Y2U6</accession>
<dbReference type="GO" id="GO:0004623">
    <property type="term" value="F:phospholipase A2 activity"/>
    <property type="evidence" value="ECO:0007669"/>
    <property type="project" value="TreeGrafter"/>
</dbReference>
<evidence type="ECO:0000256" key="2">
    <source>
        <dbReference type="SAM" id="Phobius"/>
    </source>
</evidence>
<gene>
    <name evidence="4" type="ORF">IC229_19355</name>
</gene>
<dbReference type="GO" id="GO:0046475">
    <property type="term" value="P:glycerophospholipid catabolic process"/>
    <property type="evidence" value="ECO:0007669"/>
    <property type="project" value="TreeGrafter"/>
</dbReference>
<dbReference type="PANTHER" id="PTHR10728">
    <property type="entry name" value="CYTOSOLIC PHOSPHOLIPASE A2"/>
    <property type="match status" value="1"/>
</dbReference>
<keyword evidence="5" id="KW-1185">Reference proteome</keyword>
<feature type="transmembrane region" description="Helical" evidence="2">
    <location>
        <begin position="373"/>
        <end position="395"/>
    </location>
</feature>
<dbReference type="InterPro" id="IPR002641">
    <property type="entry name" value="PNPLA_dom"/>
</dbReference>
<evidence type="ECO:0000313" key="5">
    <source>
        <dbReference type="Proteomes" id="UP000598820"/>
    </source>
</evidence>
<keyword evidence="2" id="KW-1133">Transmembrane helix</keyword>
<reference evidence="4" key="1">
    <citation type="submission" date="2020-09" db="EMBL/GenBank/DDBJ databases">
        <authorList>
            <person name="Kim M.K."/>
        </authorList>
    </citation>
    <scope>NUCLEOTIDE SEQUENCE</scope>
    <source>
        <strain evidence="4">BT702</strain>
    </source>
</reference>
<dbReference type="Gene3D" id="3.40.1090.10">
    <property type="entry name" value="Cytosolic phospholipase A2 catalytic domain"/>
    <property type="match status" value="2"/>
</dbReference>
<dbReference type="EMBL" id="JACWZY010000017">
    <property type="protein sequence ID" value="MBD2702813.1"/>
    <property type="molecule type" value="Genomic_DNA"/>
</dbReference>